<dbReference type="Proteomes" id="UP000799428">
    <property type="component" value="Unassembled WGS sequence"/>
</dbReference>
<dbReference type="AlphaFoldDB" id="A0A6G1JQ27"/>
<dbReference type="OrthoDB" id="3795696at2759"/>
<reference evidence="2" key="1">
    <citation type="journal article" date="2020" name="Stud. Mycol.">
        <title>101 Dothideomycetes genomes: a test case for predicting lifestyles and emergence of pathogens.</title>
        <authorList>
            <person name="Haridas S."/>
            <person name="Albert R."/>
            <person name="Binder M."/>
            <person name="Bloem J."/>
            <person name="Labutti K."/>
            <person name="Salamov A."/>
            <person name="Andreopoulos B."/>
            <person name="Baker S."/>
            <person name="Barry K."/>
            <person name="Bills G."/>
            <person name="Bluhm B."/>
            <person name="Cannon C."/>
            <person name="Castanera R."/>
            <person name="Culley D."/>
            <person name="Daum C."/>
            <person name="Ezra D."/>
            <person name="Gonzalez J."/>
            <person name="Henrissat B."/>
            <person name="Kuo A."/>
            <person name="Liang C."/>
            <person name="Lipzen A."/>
            <person name="Lutzoni F."/>
            <person name="Magnuson J."/>
            <person name="Mondo S."/>
            <person name="Nolan M."/>
            <person name="Ohm R."/>
            <person name="Pangilinan J."/>
            <person name="Park H.-J."/>
            <person name="Ramirez L."/>
            <person name="Alfaro M."/>
            <person name="Sun H."/>
            <person name="Tritt A."/>
            <person name="Yoshinaga Y."/>
            <person name="Zwiers L.-H."/>
            <person name="Turgeon B."/>
            <person name="Goodwin S."/>
            <person name="Spatafora J."/>
            <person name="Crous P."/>
            <person name="Grigoriev I."/>
        </authorList>
    </citation>
    <scope>NUCLEOTIDE SEQUENCE</scope>
    <source>
        <strain evidence="2">CBS 279.74</strain>
    </source>
</reference>
<evidence type="ECO:0000256" key="1">
    <source>
        <dbReference type="SAM" id="MobiDB-lite"/>
    </source>
</evidence>
<sequence length="634" mass="69053">MAPNAPPTSAINNSDHAHEVFGTLESFLRLYGGAEYTLYRRNNAAPHLSYEGWASSEHVLGPFLYHLTLEAWDDATSSDEKPEEAAKPTSPGLSEREPTVTTNGNGMQHIADSLAPIQTPNESEHVPSTKKRQRRKKKFLSEEIVASDLEDSDNLVELAPAVILTTPSAAPPATNGRRTSLVQRHKKTPLSAPKLPPEDIEESTPSTKLPSKIVKLQIASLKRPTNVLMPEANPLSDDEEQHTPATGVITPAACFATPESASTSSTRRGLRTRTPAQQRPYFHHAKLFEEAQVDPEDGDLLNTPHKRSSTKLAQVGYPDDDGDVDTTMQDEDLYKRTEPPVSSSKKAKAKPKLREFVSNEEDDLETNGPVPVSSGKKAKAKTKRRSKKFDVEGDDVTMPLDDSDVNENIRAVKEEYTEAPASSTKKPKAPPVQKFKPWGRKKAAAAAAAAIAKQDSYIPPASIQDVPPRDPAPKRKGRSKMPVRLSDALVQESASEGEDSTVAAFAAVTKELGEEEEGEEEEEEEEEEEAKKEEHKAMAATTPLQNIRKRRFKPKKSASIVVSDDEDDEDDEEDTTMTPVGVDRDVALSASPLTDVDSVGLPAKDLGAMSPITKEGKLKGESNGDEGESVTTVE</sequence>
<keyword evidence="3" id="KW-1185">Reference proteome</keyword>
<feature type="compositionally biased region" description="Acidic residues" evidence="1">
    <location>
        <begin position="563"/>
        <end position="575"/>
    </location>
</feature>
<accession>A0A6G1JQ27</accession>
<feature type="compositionally biased region" description="Basic residues" evidence="1">
    <location>
        <begin position="376"/>
        <end position="387"/>
    </location>
</feature>
<name>A0A6G1JQ27_9PLEO</name>
<feature type="region of interest" description="Disordered" evidence="1">
    <location>
        <begin position="167"/>
        <end position="207"/>
    </location>
</feature>
<feature type="region of interest" description="Disordered" evidence="1">
    <location>
        <begin position="258"/>
        <end position="277"/>
    </location>
</feature>
<organism evidence="2 3">
    <name type="scientific">Pleomassaria siparia CBS 279.74</name>
    <dbReference type="NCBI Taxonomy" id="1314801"/>
    <lineage>
        <taxon>Eukaryota</taxon>
        <taxon>Fungi</taxon>
        <taxon>Dikarya</taxon>
        <taxon>Ascomycota</taxon>
        <taxon>Pezizomycotina</taxon>
        <taxon>Dothideomycetes</taxon>
        <taxon>Pleosporomycetidae</taxon>
        <taxon>Pleosporales</taxon>
        <taxon>Pleomassariaceae</taxon>
        <taxon>Pleomassaria</taxon>
    </lineage>
</organism>
<feature type="region of interest" description="Disordered" evidence="1">
    <location>
        <begin position="292"/>
        <end position="634"/>
    </location>
</feature>
<feature type="compositionally biased region" description="Low complexity" evidence="1">
    <location>
        <begin position="444"/>
        <end position="453"/>
    </location>
</feature>
<protein>
    <submittedName>
        <fullName evidence="2">Uncharacterized protein</fullName>
    </submittedName>
</protein>
<feature type="region of interest" description="Disordered" evidence="1">
    <location>
        <begin position="75"/>
        <end position="104"/>
    </location>
</feature>
<gene>
    <name evidence="2" type="ORF">K504DRAFT_539532</name>
</gene>
<feature type="compositionally biased region" description="Acidic residues" evidence="1">
    <location>
        <begin position="318"/>
        <end position="331"/>
    </location>
</feature>
<evidence type="ECO:0000313" key="3">
    <source>
        <dbReference type="Proteomes" id="UP000799428"/>
    </source>
</evidence>
<proteinExistence type="predicted"/>
<evidence type="ECO:0000313" key="2">
    <source>
        <dbReference type="EMBL" id="KAF2702706.1"/>
    </source>
</evidence>
<feature type="compositionally biased region" description="Basic residues" evidence="1">
    <location>
        <begin position="547"/>
        <end position="556"/>
    </location>
</feature>
<dbReference type="EMBL" id="MU005794">
    <property type="protein sequence ID" value="KAF2702706.1"/>
    <property type="molecule type" value="Genomic_DNA"/>
</dbReference>
<feature type="compositionally biased region" description="Acidic residues" evidence="1">
    <location>
        <begin position="513"/>
        <end position="528"/>
    </location>
</feature>